<keyword evidence="8" id="KW-1185">Reference proteome</keyword>
<dbReference type="AlphaFoldDB" id="A0AAV1WVN1"/>
<dbReference type="SUPFAM" id="SSF57095">
    <property type="entry name" value="Scorpion toxin-like"/>
    <property type="match status" value="1"/>
</dbReference>
<evidence type="ECO:0000256" key="4">
    <source>
        <dbReference type="ARBA" id="ARBA00023157"/>
    </source>
</evidence>
<reference evidence="7 8" key="1">
    <citation type="submission" date="2024-03" db="EMBL/GenBank/DDBJ databases">
        <authorList>
            <person name="Martinez-Hernandez J."/>
        </authorList>
    </citation>
    <scope>NUCLEOTIDE SEQUENCE [LARGE SCALE GENOMIC DNA]</scope>
</reference>
<proteinExistence type="predicted"/>
<sequence>MPLCVPTISTIFVLLLLLVSTEMRPRMVAEAKTCNSQSLKFHGKCRSNTNCASICQSEGFPGGKCKGVILFRKCICKKPCE</sequence>
<dbReference type="InterPro" id="IPR003614">
    <property type="entry name" value="Knottins"/>
</dbReference>
<accession>A0AAV1WVN1</accession>
<feature type="chain" id="PRO_5043841788" description="Knottins-like domain-containing protein" evidence="5">
    <location>
        <begin position="24"/>
        <end position="81"/>
    </location>
</feature>
<evidence type="ECO:0000313" key="8">
    <source>
        <dbReference type="Proteomes" id="UP001497480"/>
    </source>
</evidence>
<dbReference type="Pfam" id="PF00304">
    <property type="entry name" value="Gamma-thionin"/>
    <property type="match status" value="1"/>
</dbReference>
<keyword evidence="3 5" id="KW-0732">Signal</keyword>
<dbReference type="SMART" id="SM00505">
    <property type="entry name" value="Knot1"/>
    <property type="match status" value="1"/>
</dbReference>
<dbReference type="GO" id="GO:0031640">
    <property type="term" value="P:killing of cells of another organism"/>
    <property type="evidence" value="ECO:0007669"/>
    <property type="project" value="UniProtKB-KW"/>
</dbReference>
<feature type="domain" description="Knottins-like" evidence="6">
    <location>
        <begin position="33"/>
        <end position="80"/>
    </location>
</feature>
<keyword evidence="2" id="KW-0295">Fungicide</keyword>
<dbReference type="PANTHER" id="PTHR33147">
    <property type="entry name" value="DEFENSIN-LIKE PROTEIN 1"/>
    <property type="match status" value="1"/>
</dbReference>
<evidence type="ECO:0000256" key="5">
    <source>
        <dbReference type="SAM" id="SignalP"/>
    </source>
</evidence>
<dbReference type="PANTHER" id="PTHR33147:SF39">
    <property type="entry name" value="DRO1 PROTEIN-RELATED"/>
    <property type="match status" value="1"/>
</dbReference>
<dbReference type="Gene3D" id="3.30.30.10">
    <property type="entry name" value="Knottin, scorpion toxin-like"/>
    <property type="match status" value="1"/>
</dbReference>
<organism evidence="7 8">
    <name type="scientific">Lupinus luteus</name>
    <name type="common">European yellow lupine</name>
    <dbReference type="NCBI Taxonomy" id="3873"/>
    <lineage>
        <taxon>Eukaryota</taxon>
        <taxon>Viridiplantae</taxon>
        <taxon>Streptophyta</taxon>
        <taxon>Embryophyta</taxon>
        <taxon>Tracheophyta</taxon>
        <taxon>Spermatophyta</taxon>
        <taxon>Magnoliopsida</taxon>
        <taxon>eudicotyledons</taxon>
        <taxon>Gunneridae</taxon>
        <taxon>Pentapetalae</taxon>
        <taxon>rosids</taxon>
        <taxon>fabids</taxon>
        <taxon>Fabales</taxon>
        <taxon>Fabaceae</taxon>
        <taxon>Papilionoideae</taxon>
        <taxon>50 kb inversion clade</taxon>
        <taxon>genistoids sensu lato</taxon>
        <taxon>core genistoids</taxon>
        <taxon>Genisteae</taxon>
        <taxon>Lupinus</taxon>
    </lineage>
</organism>
<dbReference type="PRINTS" id="PR00288">
    <property type="entry name" value="PUROTHIONIN"/>
</dbReference>
<keyword evidence="4" id="KW-1015">Disulfide bond</keyword>
<evidence type="ECO:0000313" key="7">
    <source>
        <dbReference type="EMBL" id="CAL0313420.1"/>
    </source>
</evidence>
<dbReference type="GO" id="GO:0050832">
    <property type="term" value="P:defense response to fungus"/>
    <property type="evidence" value="ECO:0007669"/>
    <property type="project" value="UniProtKB-KW"/>
</dbReference>
<dbReference type="EMBL" id="CAXHTB010000010">
    <property type="protein sequence ID" value="CAL0313420.1"/>
    <property type="molecule type" value="Genomic_DNA"/>
</dbReference>
<keyword evidence="1" id="KW-0929">Antimicrobial</keyword>
<evidence type="ECO:0000256" key="2">
    <source>
        <dbReference type="ARBA" id="ARBA00022577"/>
    </source>
</evidence>
<protein>
    <recommendedName>
        <fullName evidence="6">Knottins-like domain-containing protein</fullName>
    </recommendedName>
</protein>
<evidence type="ECO:0000256" key="1">
    <source>
        <dbReference type="ARBA" id="ARBA00022529"/>
    </source>
</evidence>
<dbReference type="CDD" id="cd00107">
    <property type="entry name" value="Knot1"/>
    <property type="match status" value="1"/>
</dbReference>
<dbReference type="Proteomes" id="UP001497480">
    <property type="component" value="Unassembled WGS sequence"/>
</dbReference>
<feature type="signal peptide" evidence="5">
    <location>
        <begin position="1"/>
        <end position="23"/>
    </location>
</feature>
<comment type="caution">
    <text evidence="7">The sequence shown here is derived from an EMBL/GenBank/DDBJ whole genome shotgun (WGS) entry which is preliminary data.</text>
</comment>
<gene>
    <name evidence="7" type="ORF">LLUT_LOCUS14480</name>
</gene>
<evidence type="ECO:0000259" key="6">
    <source>
        <dbReference type="SMART" id="SM00505"/>
    </source>
</evidence>
<dbReference type="InterPro" id="IPR036574">
    <property type="entry name" value="Scorpion_toxin-like_sf"/>
</dbReference>
<dbReference type="PROSITE" id="PS00940">
    <property type="entry name" value="GAMMA_THIONIN"/>
    <property type="match status" value="1"/>
</dbReference>
<dbReference type="InterPro" id="IPR008176">
    <property type="entry name" value="Defensin_plant"/>
</dbReference>
<evidence type="ECO:0000256" key="3">
    <source>
        <dbReference type="ARBA" id="ARBA00022729"/>
    </source>
</evidence>
<name>A0AAV1WVN1_LUPLU</name>